<protein>
    <submittedName>
        <fullName evidence="4">Geminin</fullName>
    </submittedName>
</protein>
<dbReference type="GO" id="GO:0006275">
    <property type="term" value="P:regulation of DNA replication"/>
    <property type="evidence" value="ECO:0007669"/>
    <property type="project" value="InterPro"/>
</dbReference>
<dbReference type="AlphaFoldDB" id="A0A1S3DK14"/>
<keyword evidence="1" id="KW-0175">Coiled coil</keyword>
<feature type="coiled-coil region" evidence="1">
    <location>
        <begin position="67"/>
        <end position="111"/>
    </location>
</feature>
<evidence type="ECO:0000313" key="3">
    <source>
        <dbReference type="Proteomes" id="UP000079169"/>
    </source>
</evidence>
<dbReference type="SUPFAM" id="SSF111469">
    <property type="entry name" value="Geminin coiled-coil domain"/>
    <property type="match status" value="1"/>
</dbReference>
<dbReference type="RefSeq" id="XP_008483508.1">
    <property type="nucleotide sequence ID" value="XM_008485286.2"/>
</dbReference>
<dbReference type="STRING" id="121845.A0A1S3DK14"/>
<dbReference type="Gene3D" id="1.20.5.1180">
    <property type="entry name" value="Geminin coiled-coil domain"/>
    <property type="match status" value="1"/>
</dbReference>
<dbReference type="GeneID" id="103520193"/>
<dbReference type="Proteomes" id="UP000079169">
    <property type="component" value="Unplaced"/>
</dbReference>
<reference evidence="4" key="1">
    <citation type="submission" date="2025-08" db="UniProtKB">
        <authorList>
            <consortium name="RefSeq"/>
        </authorList>
    </citation>
    <scope>IDENTIFICATION</scope>
</reference>
<feature type="region of interest" description="Disordered" evidence="2">
    <location>
        <begin position="17"/>
        <end position="37"/>
    </location>
</feature>
<dbReference type="KEGG" id="dci:103520193"/>
<keyword evidence="3" id="KW-1185">Reference proteome</keyword>
<proteinExistence type="predicted"/>
<evidence type="ECO:0000256" key="2">
    <source>
        <dbReference type="SAM" id="MobiDB-lite"/>
    </source>
</evidence>
<dbReference type="CTD" id="35563"/>
<dbReference type="Pfam" id="PF07412">
    <property type="entry name" value="Geminin"/>
    <property type="match status" value="1"/>
</dbReference>
<dbReference type="PaxDb" id="121845-A0A1S3DK14"/>
<evidence type="ECO:0000256" key="1">
    <source>
        <dbReference type="SAM" id="Coils"/>
    </source>
</evidence>
<accession>A0A1S3DK14</accession>
<dbReference type="InterPro" id="IPR022786">
    <property type="entry name" value="Geminin/Multicilin"/>
</dbReference>
<sequence length="127" mass="14388">MNCKNLHDEMRDLALENEKSIKASTPSTKNKVDKSTTATVSLKDDLTSDVASEHYWKILAERRRVALEEALKENEALHNKVKLLEEENAVVKEMMKEATELVQTLTEIVEEKVEGDGDLDFSLNISK</sequence>
<feature type="compositionally biased region" description="Polar residues" evidence="2">
    <location>
        <begin position="22"/>
        <end position="37"/>
    </location>
</feature>
<gene>
    <name evidence="4" type="primary">LOC103520193</name>
</gene>
<name>A0A1S3DK14_DIACI</name>
<evidence type="ECO:0000313" key="4">
    <source>
        <dbReference type="RefSeq" id="XP_008483508.1"/>
    </source>
</evidence>
<organism evidence="3 4">
    <name type="scientific">Diaphorina citri</name>
    <name type="common">Asian citrus psyllid</name>
    <dbReference type="NCBI Taxonomy" id="121845"/>
    <lineage>
        <taxon>Eukaryota</taxon>
        <taxon>Metazoa</taxon>
        <taxon>Ecdysozoa</taxon>
        <taxon>Arthropoda</taxon>
        <taxon>Hexapoda</taxon>
        <taxon>Insecta</taxon>
        <taxon>Pterygota</taxon>
        <taxon>Neoptera</taxon>
        <taxon>Paraneoptera</taxon>
        <taxon>Hemiptera</taxon>
        <taxon>Sternorrhyncha</taxon>
        <taxon>Psylloidea</taxon>
        <taxon>Psyllidae</taxon>
        <taxon>Diaphorininae</taxon>
        <taxon>Diaphorina</taxon>
    </lineage>
</organism>